<dbReference type="Pfam" id="PF20222">
    <property type="entry name" value="DUF6581"/>
    <property type="match status" value="1"/>
</dbReference>
<dbReference type="InterPro" id="IPR046488">
    <property type="entry name" value="Sfc3/Tfc3_C"/>
</dbReference>
<keyword evidence="5" id="KW-0539">Nucleus</keyword>
<dbReference type="GO" id="GO:0006384">
    <property type="term" value="P:transcription initiation at RNA polymerase III promoter"/>
    <property type="evidence" value="ECO:0007669"/>
    <property type="project" value="InterPro"/>
</dbReference>
<dbReference type="GO" id="GO:0042791">
    <property type="term" value="P:5S class rRNA transcription by RNA polymerase III"/>
    <property type="evidence" value="ECO:0007669"/>
    <property type="project" value="TreeGrafter"/>
</dbReference>
<feature type="compositionally biased region" description="Polar residues" evidence="6">
    <location>
        <begin position="1480"/>
        <end position="1493"/>
    </location>
</feature>
<feature type="compositionally biased region" description="Basic and acidic residues" evidence="6">
    <location>
        <begin position="1241"/>
        <end position="1253"/>
    </location>
</feature>
<organism evidence="9 10">
    <name type="scientific">Aplosporella prunicola CBS 121167</name>
    <dbReference type="NCBI Taxonomy" id="1176127"/>
    <lineage>
        <taxon>Eukaryota</taxon>
        <taxon>Fungi</taxon>
        <taxon>Dikarya</taxon>
        <taxon>Ascomycota</taxon>
        <taxon>Pezizomycotina</taxon>
        <taxon>Dothideomycetes</taxon>
        <taxon>Dothideomycetes incertae sedis</taxon>
        <taxon>Botryosphaeriales</taxon>
        <taxon>Aplosporellaceae</taxon>
        <taxon>Aplosporella</taxon>
    </lineage>
</organism>
<feature type="region of interest" description="Disordered" evidence="6">
    <location>
        <begin position="1231"/>
        <end position="1274"/>
    </location>
</feature>
<feature type="compositionally biased region" description="Low complexity" evidence="6">
    <location>
        <begin position="965"/>
        <end position="980"/>
    </location>
</feature>
<evidence type="ECO:0000256" key="1">
    <source>
        <dbReference type="ARBA" id="ARBA00004123"/>
    </source>
</evidence>
<feature type="compositionally biased region" description="Acidic residues" evidence="6">
    <location>
        <begin position="2018"/>
        <end position="2027"/>
    </location>
</feature>
<dbReference type="PANTHER" id="PTHR15180:SF1">
    <property type="entry name" value="GENERAL TRANSCRIPTION FACTOR 3C POLYPEPTIDE 1"/>
    <property type="match status" value="1"/>
</dbReference>
<dbReference type="EMBL" id="ML995495">
    <property type="protein sequence ID" value="KAF2138656.1"/>
    <property type="molecule type" value="Genomic_DNA"/>
</dbReference>
<evidence type="ECO:0000256" key="4">
    <source>
        <dbReference type="ARBA" id="ARBA00023163"/>
    </source>
</evidence>
<evidence type="ECO:0000259" key="8">
    <source>
        <dbReference type="Pfam" id="PF20222"/>
    </source>
</evidence>
<name>A0A6A6B493_9PEZI</name>
<dbReference type="GO" id="GO:0005634">
    <property type="term" value="C:nucleus"/>
    <property type="evidence" value="ECO:0007669"/>
    <property type="project" value="UniProtKB-SubCell"/>
</dbReference>
<dbReference type="Pfam" id="PF04182">
    <property type="entry name" value="B-block_TFIIIC"/>
    <property type="match status" value="1"/>
</dbReference>
<comment type="subcellular location">
    <subcellularLocation>
        <location evidence="1">Nucleus</location>
    </subcellularLocation>
</comment>
<feature type="region of interest" description="Disordered" evidence="6">
    <location>
        <begin position="1186"/>
        <end position="1215"/>
    </location>
</feature>
<gene>
    <name evidence="9" type="ORF">K452DRAFT_300754</name>
</gene>
<feature type="region of interest" description="Disordered" evidence="6">
    <location>
        <begin position="1340"/>
        <end position="1524"/>
    </location>
</feature>
<feature type="compositionally biased region" description="Low complexity" evidence="6">
    <location>
        <begin position="736"/>
        <end position="765"/>
    </location>
</feature>
<dbReference type="Proteomes" id="UP000799438">
    <property type="component" value="Unassembled WGS sequence"/>
</dbReference>
<keyword evidence="4" id="KW-0804">Transcription</keyword>
<feature type="region of interest" description="Disordered" evidence="6">
    <location>
        <begin position="819"/>
        <end position="839"/>
    </location>
</feature>
<feature type="region of interest" description="Disordered" evidence="6">
    <location>
        <begin position="29"/>
        <end position="61"/>
    </location>
</feature>
<keyword evidence="3" id="KW-0238">DNA-binding</keyword>
<dbReference type="InterPro" id="IPR007309">
    <property type="entry name" value="TFIIIC_Bblock-bd"/>
</dbReference>
<dbReference type="GO" id="GO:0003677">
    <property type="term" value="F:DNA binding"/>
    <property type="evidence" value="ECO:0007669"/>
    <property type="project" value="UniProtKB-KW"/>
</dbReference>
<reference evidence="9" key="1">
    <citation type="journal article" date="2020" name="Stud. Mycol.">
        <title>101 Dothideomycetes genomes: a test case for predicting lifestyles and emergence of pathogens.</title>
        <authorList>
            <person name="Haridas S."/>
            <person name="Albert R."/>
            <person name="Binder M."/>
            <person name="Bloem J."/>
            <person name="Labutti K."/>
            <person name="Salamov A."/>
            <person name="Andreopoulos B."/>
            <person name="Baker S."/>
            <person name="Barry K."/>
            <person name="Bills G."/>
            <person name="Bluhm B."/>
            <person name="Cannon C."/>
            <person name="Castanera R."/>
            <person name="Culley D."/>
            <person name="Daum C."/>
            <person name="Ezra D."/>
            <person name="Gonzalez J."/>
            <person name="Henrissat B."/>
            <person name="Kuo A."/>
            <person name="Liang C."/>
            <person name="Lipzen A."/>
            <person name="Lutzoni F."/>
            <person name="Magnuson J."/>
            <person name="Mondo S."/>
            <person name="Nolan M."/>
            <person name="Ohm R."/>
            <person name="Pangilinan J."/>
            <person name="Park H.-J."/>
            <person name="Ramirez L."/>
            <person name="Alfaro M."/>
            <person name="Sun H."/>
            <person name="Tritt A."/>
            <person name="Yoshinaga Y."/>
            <person name="Zwiers L.-H."/>
            <person name="Turgeon B."/>
            <person name="Goodwin S."/>
            <person name="Spatafora J."/>
            <person name="Crous P."/>
            <person name="Grigoriev I."/>
        </authorList>
    </citation>
    <scope>NUCLEOTIDE SEQUENCE</scope>
    <source>
        <strain evidence="9">CBS 121167</strain>
    </source>
</reference>
<feature type="region of interest" description="Disordered" evidence="6">
    <location>
        <begin position="1688"/>
        <end position="1708"/>
    </location>
</feature>
<feature type="domain" description="B-block binding subunit of TFIIIC" evidence="7">
    <location>
        <begin position="144"/>
        <end position="212"/>
    </location>
</feature>
<feature type="region of interest" description="Disordered" evidence="6">
    <location>
        <begin position="660"/>
        <end position="780"/>
    </location>
</feature>
<feature type="compositionally biased region" description="Basic and acidic residues" evidence="6">
    <location>
        <begin position="1691"/>
        <end position="1708"/>
    </location>
</feature>
<dbReference type="RefSeq" id="XP_033394369.1">
    <property type="nucleotide sequence ID" value="XM_033542366.1"/>
</dbReference>
<evidence type="ECO:0000313" key="9">
    <source>
        <dbReference type="EMBL" id="KAF2138656.1"/>
    </source>
</evidence>
<evidence type="ECO:0000256" key="3">
    <source>
        <dbReference type="ARBA" id="ARBA00023125"/>
    </source>
</evidence>
<feature type="domain" description="Transcription factor tau subunit sfc3/Tfc3 C-terminal" evidence="8">
    <location>
        <begin position="2093"/>
        <end position="2540"/>
    </location>
</feature>
<evidence type="ECO:0000313" key="10">
    <source>
        <dbReference type="Proteomes" id="UP000799438"/>
    </source>
</evidence>
<feature type="compositionally biased region" description="Low complexity" evidence="6">
    <location>
        <begin position="1809"/>
        <end position="1823"/>
    </location>
</feature>
<evidence type="ECO:0000256" key="6">
    <source>
        <dbReference type="SAM" id="MobiDB-lite"/>
    </source>
</evidence>
<dbReference type="GO" id="GO:0000127">
    <property type="term" value="C:transcription factor TFIIIC complex"/>
    <property type="evidence" value="ECO:0007669"/>
    <property type="project" value="InterPro"/>
</dbReference>
<dbReference type="InterPro" id="IPR044210">
    <property type="entry name" value="Tfc3-like"/>
</dbReference>
<proteinExistence type="predicted"/>
<dbReference type="PANTHER" id="PTHR15180">
    <property type="entry name" value="GENERAL TRANSCRIPTION FACTOR 3C POLYPEPTIDE 1"/>
    <property type="match status" value="1"/>
</dbReference>
<feature type="compositionally biased region" description="Polar residues" evidence="6">
    <location>
        <begin position="1188"/>
        <end position="1200"/>
    </location>
</feature>
<evidence type="ECO:0000256" key="5">
    <source>
        <dbReference type="ARBA" id="ARBA00023242"/>
    </source>
</evidence>
<feature type="region of interest" description="Disordered" evidence="6">
    <location>
        <begin position="2012"/>
        <end position="2038"/>
    </location>
</feature>
<feature type="compositionally biased region" description="Polar residues" evidence="6">
    <location>
        <begin position="941"/>
        <end position="953"/>
    </location>
</feature>
<evidence type="ECO:0000259" key="7">
    <source>
        <dbReference type="Pfam" id="PF04182"/>
    </source>
</evidence>
<accession>A0A6A6B493</accession>
<feature type="region of interest" description="Disordered" evidence="6">
    <location>
        <begin position="1725"/>
        <end position="1747"/>
    </location>
</feature>
<dbReference type="OrthoDB" id="5403573at2759"/>
<feature type="compositionally biased region" description="Polar residues" evidence="6">
    <location>
        <begin position="1420"/>
        <end position="1436"/>
    </location>
</feature>
<protein>
    <submittedName>
        <fullName evidence="9">Uncharacterized protein</fullName>
    </submittedName>
</protein>
<keyword evidence="10" id="KW-1185">Reference proteome</keyword>
<sequence length="2595" mass="289001">MAKSFDDLIEFLLEEIALRGEQGASPSDFKELLQKFYDNPEGNEEPDNDKSNGASTPQPHVDRRLQEKVWTWLTAHPDITLGKQLNAEIPSLSDLESRENADPPAVAEADADAPQDAALKLFVTEERMWQAITGHGVDLRKVPRHEFIILSIIAAHGDKGVIQPEITRISGQDKRSVPKRTDNLMKNGYIVKTAVLAKGTRTSLCTLKRYAQRQTTEAEPVVNIMSSPDEIAKALFVNGLLLYDRFFDILTELLRDARIIRIEDLKSRLGIRIKTWEMKALWRSTRRLEGLKLIKRVKAQLNRNSSKWYRCIKLLREPVPRDRAVFVTMGIKDADKLTDGDKIGESAYALDDDAEGEIDPDLEQEPSALGQPLLEGDNEVEEVQRLPPQWDPDRPTPNFLFDIVHAHGSDGATTANIRDQGMGTFYRRPVDSILGRLSDIWHISQPAHLRHWAIIRDTGMNEKYIHYVYRTYENFARAVEKDEAAWEVVITQPVNPNQGRSKPRAKEKPTKDKIEHGYGELDEWGFPSIHPSKFQGKDGTATLADCNKAIAADMRFLPNRGHKPRFLVNPAAALLSREGTIESSPGPGTNVDDEIEGSLEVHMQKPRKKYTPRGDKPIGRPRKYALGKEPYNSGNLKQYRKIRALRAKAEQIARQELIKEKQDANTAAGIANPTVPEEEPETEPVALANGEEAGSADIQRPVTPDAPPSKRPRLETDTPMEGEPITSMNEMEMPVDATTTDAAAAETPNKTPTTAKGKGKATAQGAKRKQPAKGKNAEKIEKQTAELLGIDETMIDQRAEEVIVRLKKEEEERANVDFSRPGVYVNPPGAQKPRDPLHKGRPKKSFIVVITLEKLKGVNLETEQLGTMVEAIIAAKQTAQPALPQIEDMDVCLPETPTPQLQPGQVAGKRLPGNASEPVEQGPATVENSNAPMPEAEQMQLPLTPNPTSTPVQPQGGAVAAPEIAPGLTPGTTPGTAPEATPIPPPKKRGRPRKDPNAPPRPRKATKKRTDDTPGAAVAVNSETPQASPGIPPAVPSADEVSVPAAATPTPKRRPRAPKDPNAPQKTTKRKSKLATAQVPPETPSLAQQPIEPSATEPHGPVTDGNVQASAQSVLANGGSAMPIAQSAILPATLSAANPENSVISVASPSLQQRAELLGANSHVQANPYVQTDSHFQADTHVQAGTHVPTNSHIPTNNSPKHGPVSLWKPQQQTNSPYSLGLIPGSTFADMIAGPPQTPAREVRPVSSGEKDAFAGQPSAVSKDRGPESQTSPLGTFTHVQQRQEPTVSTHPQTTSPAIMNQLQHATYRSPYVLAPSAYISPYASTPSFPAVNTSPVEAQQHVSGAHTIPFPMGAPASKPLDGPIEQPASRVEKEPLQTAAVPDTSHTKPPTMQADDHVAASESDAPPVTEPMEVDEPSCSVQPATQDVPTTSADMENSGVEKTTEQNTGIQGPEVREELQTQNPSADRNASEPAESQAEVRTSKQASQTPVPVNQAAKSGVFPDPSLFNTPPKRRKGKWLGGKKQGVKLTSGGILNYNRTKLLVSIIQECDGVFPGDFEIQRPFIELWHKQHGEDRLVDRDTIKRTVKNAIDSGKIRRLTYTFKNKSGVMMNRHILTTPDKSPTDPLVLETQRKVIAAWPRQYTPKQMREYEHEIGNSWYGGLYEKETELEVKKQSLPAWMEELNARASEASKKQEQQRREKAAREGRGIQPLITRHVVDNVRRGRGGRPRLNRLPQEPTADVDFGPWTAFQSNFYVSEDQPQPHMDEPVADPDRAIEEYTGSFSLNEFVTDQAAGPDAFTDDEGGYSSTYTASTPSTPSTPRNRRTRSPSVISLGTPSKRPLAQKLQRRRMSFQFKNTTPASFDKDWEWQWITSMTDPGVRFFPTNGTFSTDYNSHRNARISLWVEPNAQHQQEFEENMPHSLEEIFASQRMKGKERDHNRRENPNLSRFERDLIKVNNWEELHRKRNEDLGLVLRQPHFINHVYYGEHLQPYDASFDPQWKHESSEMFTLREPPPFDEVDESDEEPKRKRTRHSVVERRASIDDNIPEGIPKPRRRRRRTAINTPDTRVVPSRKVAPQNWVRQPTADPLCVISTSDTKKLLYAIVVVQTLIGGVDKYTNWDAVRRAFKSHVHWDLTSFRNRWLWLRNHNREIIDRLVEEFQDAYLLAYECGDVPPLDYDDVENYDWEGIVAWAMENIVIKPPVKPVDTVTLPATREALEKDFVIEEVTNFTIPQKEPLFNENTLTQKRRELTERYSFSLPLTPPASPQHEQTDFVLERAKTWVRATIVAPDDQYNAIGAKEKLNTIGKKLIDRAVNELTATRLFRDEHKGRVRPGRAFTVDKSFLKIFERHLTVAQLLEAAKFKAHLDTKFQQGAKSVPLLPTAHDGHVLATLNLVSSGCVRVEPRLPPVNHKLGDPWPRLTKWGFTEGHYKTVHMERGNLNWGLYIIPTERYIFGNPLHSSTGGVGNNHIARKGKGKAPQRDLHPLPLPAQTGPYAEFIPLWYDIHANPIAEWWQRVVTAVVHVVLGRPGIGVEGVRRALKDALGAWEIELAVKWLREARVLQGLELGLGGEGETCEGLRLAEWWWMGLAE</sequence>
<feature type="region of interest" description="Disordered" evidence="6">
    <location>
        <begin position="604"/>
        <end position="632"/>
    </location>
</feature>
<evidence type="ECO:0000256" key="2">
    <source>
        <dbReference type="ARBA" id="ARBA00022553"/>
    </source>
</evidence>
<feature type="region of interest" description="Disordered" evidence="6">
    <location>
        <begin position="1796"/>
        <end position="1845"/>
    </location>
</feature>
<keyword evidence="2" id="KW-0597">Phosphoprotein</keyword>
<dbReference type="GeneID" id="54299863"/>
<feature type="region of interest" description="Disordered" evidence="6">
    <location>
        <begin position="895"/>
        <end position="1106"/>
    </location>
</feature>